<name>A0A9P6T5R1_9BASI</name>
<reference evidence="1" key="1">
    <citation type="submission" date="2013-11" db="EMBL/GenBank/DDBJ databases">
        <title>Genome sequence of the fusiform rust pathogen reveals effectors for host alternation and coevolution with pine.</title>
        <authorList>
            <consortium name="DOE Joint Genome Institute"/>
            <person name="Smith K."/>
            <person name="Pendleton A."/>
            <person name="Kubisiak T."/>
            <person name="Anderson C."/>
            <person name="Salamov A."/>
            <person name="Aerts A."/>
            <person name="Riley R."/>
            <person name="Clum A."/>
            <person name="Lindquist E."/>
            <person name="Ence D."/>
            <person name="Campbell M."/>
            <person name="Kronenberg Z."/>
            <person name="Feau N."/>
            <person name="Dhillon B."/>
            <person name="Hamelin R."/>
            <person name="Burleigh J."/>
            <person name="Smith J."/>
            <person name="Yandell M."/>
            <person name="Nelson C."/>
            <person name="Grigoriev I."/>
            <person name="Davis J."/>
        </authorList>
    </citation>
    <scope>NUCLEOTIDE SEQUENCE</scope>
    <source>
        <strain evidence="1">G11</strain>
    </source>
</reference>
<gene>
    <name evidence="1" type="ORF">CROQUDRAFT_437271</name>
</gene>
<proteinExistence type="predicted"/>
<dbReference type="Proteomes" id="UP000886653">
    <property type="component" value="Unassembled WGS sequence"/>
</dbReference>
<evidence type="ECO:0000313" key="1">
    <source>
        <dbReference type="EMBL" id="KAG0139629.1"/>
    </source>
</evidence>
<accession>A0A9P6T5R1</accession>
<dbReference type="EMBL" id="MU167549">
    <property type="protein sequence ID" value="KAG0139629.1"/>
    <property type="molecule type" value="Genomic_DNA"/>
</dbReference>
<protein>
    <submittedName>
        <fullName evidence="1">Uncharacterized protein</fullName>
    </submittedName>
</protein>
<comment type="caution">
    <text evidence="1">The sequence shown here is derived from an EMBL/GenBank/DDBJ whole genome shotgun (WGS) entry which is preliminary data.</text>
</comment>
<keyword evidence="2" id="KW-1185">Reference proteome</keyword>
<sequence length="68" mass="7943">MVDNFEDKDANRTANDALERFKQGMMFVRRELLLGYLLAIKRQFQGQVSRCLWLPTKPTLVHPSVDFS</sequence>
<evidence type="ECO:0000313" key="2">
    <source>
        <dbReference type="Proteomes" id="UP000886653"/>
    </source>
</evidence>
<organism evidence="1 2">
    <name type="scientific">Cronartium quercuum f. sp. fusiforme G11</name>
    <dbReference type="NCBI Taxonomy" id="708437"/>
    <lineage>
        <taxon>Eukaryota</taxon>
        <taxon>Fungi</taxon>
        <taxon>Dikarya</taxon>
        <taxon>Basidiomycota</taxon>
        <taxon>Pucciniomycotina</taxon>
        <taxon>Pucciniomycetes</taxon>
        <taxon>Pucciniales</taxon>
        <taxon>Coleosporiaceae</taxon>
        <taxon>Cronartium</taxon>
    </lineage>
</organism>
<dbReference type="AlphaFoldDB" id="A0A9P6T5R1"/>